<keyword evidence="4" id="KW-0677">Repeat</keyword>
<evidence type="ECO:0000256" key="3">
    <source>
        <dbReference type="ARBA" id="ARBA00022574"/>
    </source>
</evidence>
<dbReference type="Gene3D" id="2.130.10.10">
    <property type="entry name" value="YVTN repeat-like/Quinoprotein amine dehydrogenase"/>
    <property type="match status" value="1"/>
</dbReference>
<dbReference type="InterPro" id="IPR053939">
    <property type="entry name" value="UTP25_C"/>
</dbReference>
<evidence type="ECO:0000256" key="1">
    <source>
        <dbReference type="ARBA" id="ARBA00004604"/>
    </source>
</evidence>
<organism evidence="9 10">
    <name type="scientific">Brassica cretica</name>
    <name type="common">Mustard</name>
    <dbReference type="NCBI Taxonomy" id="69181"/>
    <lineage>
        <taxon>Eukaryota</taxon>
        <taxon>Viridiplantae</taxon>
        <taxon>Streptophyta</taxon>
        <taxon>Embryophyta</taxon>
        <taxon>Tracheophyta</taxon>
        <taxon>Spermatophyta</taxon>
        <taxon>Magnoliopsida</taxon>
        <taxon>eudicotyledons</taxon>
        <taxon>Gunneridae</taxon>
        <taxon>Pentapetalae</taxon>
        <taxon>rosids</taxon>
        <taxon>malvids</taxon>
        <taxon>Brassicales</taxon>
        <taxon>Brassicaceae</taxon>
        <taxon>Brassiceae</taxon>
        <taxon>Brassica</taxon>
    </lineage>
</organism>
<comment type="caution">
    <text evidence="9">The sequence shown here is derived from an EMBL/GenBank/DDBJ whole genome shotgun (WGS) entry which is preliminary data.</text>
</comment>
<keyword evidence="5" id="KW-0539">Nucleus</keyword>
<dbReference type="InterPro" id="IPR010678">
    <property type="entry name" value="UTP25"/>
</dbReference>
<evidence type="ECO:0000259" key="7">
    <source>
        <dbReference type="Pfam" id="PF06862"/>
    </source>
</evidence>
<feature type="domain" description="UTP25 NTP hydrolase-like" evidence="8">
    <location>
        <begin position="492"/>
        <end position="667"/>
    </location>
</feature>
<dbReference type="GO" id="GO:0019843">
    <property type="term" value="F:rRNA binding"/>
    <property type="evidence" value="ECO:0007669"/>
    <property type="project" value="TreeGrafter"/>
</dbReference>
<sequence>MVSAEVITSAEFHPIHCNMLAYSSSKGSIRLIDMRQSALCDSHTKLFEEPEAPGSRSFFTEIIASISDIKFSKDGRYILSRDYMTLKLWDINMDSGPVASYQVHEHLRPKLCDLYENDSIFDKFECCLSGDGLRVATGSYRFLLACVLVNVEHLDRFNAEFGCEDESDDDDEKTSKNGKSTTHKSSKPSDWQALFGEKNSDDEFMLGIKHTRKSIRLYGDFYSSDMIIASPLKLHMAIGQAEENKERDVDYLSSIEVLIIDHADIISMQNWSFLATVVDHINRLPTKQHGTNVMRIRPLYLDGQARFYRQSIILSSYLTPEYLISEMNGLFNRQCLNYKGKVGIRFHASPIKLACEYKGVLEKVLLPVRQIYERFDADSMTQADNARLEYFTKKIFPKIKDSVQGGVMIFIPSYYDFVRVRNYLKSQNASFCLLGDYTKNADISRAREWFFAGSRKIMLYTERAYFYRRYKIRGIKNLIFYSLPERKEFYPEVNVEHLDRFNAEFGCEDESDDDDEKTSKNGKSTTHKSSKPSDWQALFGEKNSDDEFMLGIKHTRKSIRLYGDFYSSDMIIASPLKLHMAIGQAEENKERDVDYLSSIEVLIIDHADIISMQNWSFLATVVDHINRLPTKQHGTNVMRIRPLYLDGQSRFYRQSIILSSYLTPGIALPTAFSHMWLNFFWSIEYLISEMNGLFNRQCLNYKGKVGIRFQASPIKLACEYKGVLEKVLLPVRQIYERFDADSMTQADNARLEYFTKKIFPKIKDSVQGGVMIFIPSYYDFVRVRNYLKSQNASFCLLGDYTKNADISRAREWFFAGSRKIMLYTERAYFYRRYKIRGIKNLIFYSLPERKEFYPEIMNMLDEGSYDMMSTALFSRFDLLKMERIVGTAYANRMICSDKSIFAFC</sequence>
<evidence type="ECO:0000256" key="6">
    <source>
        <dbReference type="SAM" id="MobiDB-lite"/>
    </source>
</evidence>
<dbReference type="GO" id="GO:0032040">
    <property type="term" value="C:small-subunit processome"/>
    <property type="evidence" value="ECO:0007669"/>
    <property type="project" value="TreeGrafter"/>
</dbReference>
<evidence type="ECO:0008006" key="11">
    <source>
        <dbReference type="Google" id="ProtNLM"/>
    </source>
</evidence>
<dbReference type="GO" id="GO:0000159">
    <property type="term" value="C:protein phosphatase type 2A complex"/>
    <property type="evidence" value="ECO:0007669"/>
    <property type="project" value="InterPro"/>
</dbReference>
<dbReference type="SUPFAM" id="SSF50978">
    <property type="entry name" value="WD40 repeat-like"/>
    <property type="match status" value="1"/>
</dbReference>
<dbReference type="Pfam" id="PF22916">
    <property type="entry name" value="UTP25_NTPase-like"/>
    <property type="match status" value="2"/>
</dbReference>
<comment type="similarity">
    <text evidence="2">Belongs to the UTP25 family.</text>
</comment>
<evidence type="ECO:0000259" key="8">
    <source>
        <dbReference type="Pfam" id="PF22916"/>
    </source>
</evidence>
<protein>
    <recommendedName>
        <fullName evidence="11">U3 small nucleolar RNA-associated protein 25</fullName>
    </recommendedName>
</protein>
<reference evidence="9" key="1">
    <citation type="submission" date="2019-12" db="EMBL/GenBank/DDBJ databases">
        <title>Genome sequencing and annotation of Brassica cretica.</title>
        <authorList>
            <person name="Studholme D.J."/>
            <person name="Sarris P.F."/>
        </authorList>
    </citation>
    <scope>NUCLEOTIDE SEQUENCE</scope>
    <source>
        <strain evidence="9">PFS-001/15</strain>
        <tissue evidence="9">Leaf</tissue>
    </source>
</reference>
<dbReference type="Proteomes" id="UP000712281">
    <property type="component" value="Unassembled WGS sequence"/>
</dbReference>
<dbReference type="PANTHER" id="PTHR12933">
    <property type="entry name" value="ORF PROTEIN-RELATED"/>
    <property type="match status" value="1"/>
</dbReference>
<dbReference type="InterPro" id="IPR036322">
    <property type="entry name" value="WD40_repeat_dom_sf"/>
</dbReference>
<dbReference type="GO" id="GO:0000462">
    <property type="term" value="P:maturation of SSU-rRNA from tricistronic rRNA transcript (SSU-rRNA, 5.8S rRNA, LSU-rRNA)"/>
    <property type="evidence" value="ECO:0007669"/>
    <property type="project" value="TreeGrafter"/>
</dbReference>
<evidence type="ECO:0000256" key="2">
    <source>
        <dbReference type="ARBA" id="ARBA00009223"/>
    </source>
</evidence>
<proteinExistence type="inferred from homology"/>
<dbReference type="AlphaFoldDB" id="A0A8S9MKK1"/>
<dbReference type="InterPro" id="IPR053940">
    <property type="entry name" value="UTP25_NTPase-like"/>
</dbReference>
<feature type="region of interest" description="Disordered" evidence="6">
    <location>
        <begin position="506"/>
        <end position="536"/>
    </location>
</feature>
<dbReference type="InterPro" id="IPR015943">
    <property type="entry name" value="WD40/YVTN_repeat-like_dom_sf"/>
</dbReference>
<dbReference type="PANTHER" id="PTHR12933:SF0">
    <property type="entry name" value="U3 SMALL NUCLEOLAR RNA-ASSOCIATED PROTEIN 25 HOMOLOG"/>
    <property type="match status" value="1"/>
</dbReference>
<comment type="subcellular location">
    <subcellularLocation>
        <location evidence="1">Nucleus</location>
        <location evidence="1">Nucleolus</location>
    </subcellularLocation>
</comment>
<feature type="region of interest" description="Disordered" evidence="6">
    <location>
        <begin position="164"/>
        <end position="192"/>
    </location>
</feature>
<evidence type="ECO:0000256" key="5">
    <source>
        <dbReference type="ARBA" id="ARBA00023242"/>
    </source>
</evidence>
<dbReference type="InterPro" id="IPR000009">
    <property type="entry name" value="PP2A_PR55"/>
</dbReference>
<evidence type="ECO:0000256" key="4">
    <source>
        <dbReference type="ARBA" id="ARBA00022737"/>
    </source>
</evidence>
<accession>A0A8S9MKK1</accession>
<dbReference type="EMBL" id="QGKW02000007">
    <property type="protein sequence ID" value="KAF2620520.1"/>
    <property type="molecule type" value="Genomic_DNA"/>
</dbReference>
<feature type="compositionally biased region" description="Acidic residues" evidence="6">
    <location>
        <begin position="506"/>
        <end position="516"/>
    </location>
</feature>
<name>A0A8S9MKK1_BRACR</name>
<gene>
    <name evidence="9" type="ORF">F2Q68_00040832</name>
</gene>
<keyword evidence="3" id="KW-0853">WD repeat</keyword>
<evidence type="ECO:0000313" key="10">
    <source>
        <dbReference type="Proteomes" id="UP000712281"/>
    </source>
</evidence>
<dbReference type="GO" id="GO:0034511">
    <property type="term" value="F:U3 snoRNA binding"/>
    <property type="evidence" value="ECO:0007669"/>
    <property type="project" value="InterPro"/>
</dbReference>
<dbReference type="Pfam" id="PF06862">
    <property type="entry name" value="Utp25_C"/>
    <property type="match status" value="1"/>
</dbReference>
<feature type="domain" description="UTP25 NTP hydrolase-like" evidence="8">
    <location>
        <begin position="150"/>
        <end position="342"/>
    </location>
</feature>
<evidence type="ECO:0000313" key="9">
    <source>
        <dbReference type="EMBL" id="KAF2620520.1"/>
    </source>
</evidence>
<dbReference type="PRINTS" id="PR00600">
    <property type="entry name" value="PP2APR55"/>
</dbReference>
<feature type="domain" description="UTP25 C-terminal" evidence="7">
    <location>
        <begin position="724"/>
        <end position="903"/>
    </location>
</feature>
<dbReference type="GO" id="GO:0019888">
    <property type="term" value="F:protein phosphatase regulator activity"/>
    <property type="evidence" value="ECO:0007669"/>
    <property type="project" value="InterPro"/>
</dbReference>